<dbReference type="CDD" id="cd00267">
    <property type="entry name" value="ABC_ATPase"/>
    <property type="match status" value="1"/>
</dbReference>
<feature type="repeat" description="WD" evidence="3">
    <location>
        <begin position="743"/>
        <end position="784"/>
    </location>
</feature>
<feature type="repeat" description="WD" evidence="3">
    <location>
        <begin position="785"/>
        <end position="826"/>
    </location>
</feature>
<dbReference type="CDD" id="cd00200">
    <property type="entry name" value="WD40"/>
    <property type="match status" value="2"/>
</dbReference>
<dbReference type="AlphaFoldDB" id="A0A7W3QS81"/>
<dbReference type="RefSeq" id="WP_182849271.1">
    <property type="nucleotide sequence ID" value="NZ_BAAALP010000081.1"/>
</dbReference>
<feature type="repeat" description="WD" evidence="3">
    <location>
        <begin position="1000"/>
        <end position="1032"/>
    </location>
</feature>
<accession>A0A7W3QS81</accession>
<dbReference type="InterPro" id="IPR001680">
    <property type="entry name" value="WD40_rpt"/>
</dbReference>
<feature type="transmembrane region" description="Helical" evidence="4">
    <location>
        <begin position="41"/>
        <end position="62"/>
    </location>
</feature>
<evidence type="ECO:0000259" key="5">
    <source>
        <dbReference type="Pfam" id="PF00931"/>
    </source>
</evidence>
<dbReference type="InterPro" id="IPR036388">
    <property type="entry name" value="WH-like_DNA-bd_sf"/>
</dbReference>
<feature type="repeat" description="WD" evidence="3">
    <location>
        <begin position="1074"/>
        <end position="1115"/>
    </location>
</feature>
<feature type="domain" description="APAF-1 helical" evidence="6">
    <location>
        <begin position="425"/>
        <end position="504"/>
    </location>
</feature>
<keyword evidence="4" id="KW-0472">Membrane</keyword>
<dbReference type="PROSITE" id="PS50082">
    <property type="entry name" value="WD_REPEATS_2"/>
    <property type="match status" value="13"/>
</dbReference>
<dbReference type="InterPro" id="IPR027417">
    <property type="entry name" value="P-loop_NTPase"/>
</dbReference>
<dbReference type="SUPFAM" id="SSF52540">
    <property type="entry name" value="P-loop containing nucleoside triphosphate hydrolases"/>
    <property type="match status" value="1"/>
</dbReference>
<dbReference type="Gene3D" id="3.40.50.300">
    <property type="entry name" value="P-loop containing nucleotide triphosphate hydrolases"/>
    <property type="match status" value="1"/>
</dbReference>
<evidence type="ECO:0000256" key="1">
    <source>
        <dbReference type="ARBA" id="ARBA00022574"/>
    </source>
</evidence>
<keyword evidence="4" id="KW-1133">Transmembrane helix</keyword>
<keyword evidence="4" id="KW-0812">Transmembrane</keyword>
<evidence type="ECO:0000256" key="3">
    <source>
        <dbReference type="PROSITE-ProRule" id="PRU00221"/>
    </source>
</evidence>
<feature type="repeat" description="WD" evidence="3">
    <location>
        <begin position="617"/>
        <end position="658"/>
    </location>
</feature>
<feature type="repeat" description="WD" evidence="3">
    <location>
        <begin position="701"/>
        <end position="742"/>
    </location>
</feature>
<evidence type="ECO:0000259" key="6">
    <source>
        <dbReference type="Pfam" id="PF17908"/>
    </source>
</evidence>
<dbReference type="InterPro" id="IPR041452">
    <property type="entry name" value="APAF1_C"/>
</dbReference>
<protein>
    <submittedName>
        <fullName evidence="7">WD40 repeat protein</fullName>
    </submittedName>
</protein>
<feature type="repeat" description="WD" evidence="3">
    <location>
        <begin position="659"/>
        <end position="700"/>
    </location>
</feature>
<name>A0A7W3QS81_ACTNM</name>
<dbReference type="Gene3D" id="1.10.10.10">
    <property type="entry name" value="Winged helix-like DNA-binding domain superfamily/Winged helix DNA-binding domain"/>
    <property type="match status" value="1"/>
</dbReference>
<dbReference type="InterPro" id="IPR019775">
    <property type="entry name" value="WD40_repeat_CS"/>
</dbReference>
<comment type="caution">
    <text evidence="7">The sequence shown here is derived from an EMBL/GenBank/DDBJ whole genome shotgun (WGS) entry which is preliminary data.</text>
</comment>
<feature type="transmembrane region" description="Helical" evidence="4">
    <location>
        <begin position="12"/>
        <end position="29"/>
    </location>
</feature>
<dbReference type="InterPro" id="IPR050505">
    <property type="entry name" value="WDR55/POC1"/>
</dbReference>
<dbReference type="PANTHER" id="PTHR44019">
    <property type="entry name" value="WD REPEAT-CONTAINING PROTEIN 55"/>
    <property type="match status" value="1"/>
</dbReference>
<feature type="domain" description="NB-ARC" evidence="5">
    <location>
        <begin position="106"/>
        <end position="252"/>
    </location>
</feature>
<dbReference type="Pfam" id="PF00931">
    <property type="entry name" value="NB-ARC"/>
    <property type="match status" value="1"/>
</dbReference>
<dbReference type="GO" id="GO:0005829">
    <property type="term" value="C:cytosol"/>
    <property type="evidence" value="ECO:0007669"/>
    <property type="project" value="UniProtKB-ARBA"/>
</dbReference>
<dbReference type="PROSITE" id="PS50294">
    <property type="entry name" value="WD_REPEATS_REGION"/>
    <property type="match status" value="11"/>
</dbReference>
<keyword evidence="8" id="KW-1185">Reference proteome</keyword>
<dbReference type="SMART" id="SM00320">
    <property type="entry name" value="WD40"/>
    <property type="match status" value="13"/>
</dbReference>
<dbReference type="Proteomes" id="UP000572680">
    <property type="component" value="Unassembled WGS sequence"/>
</dbReference>
<dbReference type="Pfam" id="PF00400">
    <property type="entry name" value="WD40"/>
    <property type="match status" value="13"/>
</dbReference>
<evidence type="ECO:0000313" key="7">
    <source>
        <dbReference type="EMBL" id="MBA8957446.1"/>
    </source>
</evidence>
<dbReference type="PANTHER" id="PTHR44019:SF8">
    <property type="entry name" value="POC1 CENTRIOLAR PROTEIN HOMOLOG"/>
    <property type="match status" value="1"/>
</dbReference>
<feature type="repeat" description="WD" evidence="3">
    <location>
        <begin position="1033"/>
        <end position="1073"/>
    </location>
</feature>
<sequence>MVRQGVRRRWAAVVIGAAAIIAGLVWALLAGGDRDARVERAGWIAGIEAALALVVFLVRWAWLWQVDRPIRELAGPEGFLGAAPPRNPRYVDRPDLVREAVAALRGGARAVALVGLGGTGKSTLAAAVCRDRRLRRGRWLPGRRFGSVTWLKAGPGTDPVALLTELARRLGLDAPSYATVEQARDAVAAILAGRRLLIVLDNVWTRGPLDAVLELAPGCPVLFTTRISDLVTTVGAAGVEVDQLTQRQALQIVGRWTDTDPVALPPSAYRLCTRLQNLALGVAMAGAMAARGHSFDHILTLIDQDLRRVKGESTPAYEHATLRAAIDVGIDDLPTGDDRDRYLQLAVFTGRGPFPAAAAAALWYPLTEDRTRELLVELVGRSLLTVADAGWYVAHDLHYDTITQRLGDDRVRAAHTALLEGYRARLSQQWAEGGWIRIAAEDRYLLGSLAWHLVQAGREVDLVQVLSQPVWMHRRLTTASLPDLLSDYAHTTHPLTQAIRRALGQSAQALTRDDTGFTGQLAGLLVSQLTGRLLDHPQPEIAAWAAALTPHDHSPWLKPLTPGALASATSPLQLTIGLTGSVEAVAFSPDGSRVLVGGRDGRVGIWEAATGREILAFTAGVNPVWRVVFSPDGSRVLVGGRDGTARVWEVATGREILAFTVHTDMLWTVALSPDGTRVMAGDIGGSVRIWEVPTGREVLAFPAHSDAVRAAVFSPDGTRALTGGRDGTARVWEAATGHEILAFTGHTAGVSAAVFSPDGTRALTGDHDGTVRIWEAATGHEILAFTGHTAGVSAAVFSPDGTRALTGGRDGTARVWEVATGRELHVFTGHTSMVWAVAFSPDGSLALTGGYDRTARIWDSAEPTWHRTARHLQKSAALALSPDGSYVLAGDRGGTARIWEVATGGEVLAFTGHTDAIEAVTLSPDGTRALTGDRGGTARIWEVATGRELHVFTTHTVEAVAFSPDGRYILTGGDGTVRMWEVATGRELRAFTTRIHTGYAVAFSPDGTCVLTGGGDSTARLWQVATGRQLLAFTGHTAAVRTLAFSPDGRCILTGGDGTVRMWEVATGREIVVFNSHVSLEKAATFSPDGTRVLVGGHDGTVRLWEVATGRELARWHGDRPLDGAWFMPGHSDEVVIADGAVYRLTLMGA</sequence>
<dbReference type="GO" id="GO:0043531">
    <property type="term" value="F:ADP binding"/>
    <property type="evidence" value="ECO:0007669"/>
    <property type="project" value="InterPro"/>
</dbReference>
<dbReference type="InterPro" id="IPR036322">
    <property type="entry name" value="WD40_repeat_dom_sf"/>
</dbReference>
<keyword evidence="1 3" id="KW-0853">WD repeat</keyword>
<feature type="repeat" description="WD" evidence="3">
    <location>
        <begin position="868"/>
        <end position="909"/>
    </location>
</feature>
<evidence type="ECO:0000256" key="2">
    <source>
        <dbReference type="ARBA" id="ARBA00022737"/>
    </source>
</evidence>
<reference evidence="7 8" key="1">
    <citation type="submission" date="2020-08" db="EMBL/GenBank/DDBJ databases">
        <title>Genomic Encyclopedia of Type Strains, Phase IV (KMG-IV): sequencing the most valuable type-strain genomes for metagenomic binning, comparative biology and taxonomic classification.</title>
        <authorList>
            <person name="Goeker M."/>
        </authorList>
    </citation>
    <scope>NUCLEOTIDE SEQUENCE [LARGE SCALE GENOMIC DNA]</scope>
    <source>
        <strain evidence="7 8">DSM 44197</strain>
    </source>
</reference>
<dbReference type="SUPFAM" id="SSF50978">
    <property type="entry name" value="WD40 repeat-like"/>
    <property type="match status" value="2"/>
</dbReference>
<gene>
    <name evidence="7" type="ORF">HNR61_009139</name>
</gene>
<feature type="repeat" description="WD" evidence="3">
    <location>
        <begin position="957"/>
        <end position="990"/>
    </location>
</feature>
<dbReference type="PRINTS" id="PR00364">
    <property type="entry name" value="DISEASERSIST"/>
</dbReference>
<organism evidence="7 8">
    <name type="scientific">Actinomadura namibiensis</name>
    <dbReference type="NCBI Taxonomy" id="182080"/>
    <lineage>
        <taxon>Bacteria</taxon>
        <taxon>Bacillati</taxon>
        <taxon>Actinomycetota</taxon>
        <taxon>Actinomycetes</taxon>
        <taxon>Streptosporangiales</taxon>
        <taxon>Thermomonosporaceae</taxon>
        <taxon>Actinomadura</taxon>
    </lineage>
</organism>
<keyword evidence="2" id="KW-0677">Repeat</keyword>
<evidence type="ECO:0000256" key="4">
    <source>
        <dbReference type="SAM" id="Phobius"/>
    </source>
</evidence>
<dbReference type="InterPro" id="IPR015943">
    <property type="entry name" value="WD40/YVTN_repeat-like_dom_sf"/>
</dbReference>
<dbReference type="Pfam" id="PF17908">
    <property type="entry name" value="APAF1_C"/>
    <property type="match status" value="1"/>
</dbReference>
<dbReference type="Gene3D" id="1.25.40.370">
    <property type="match status" value="1"/>
</dbReference>
<feature type="repeat" description="WD" evidence="3">
    <location>
        <begin position="910"/>
        <end position="951"/>
    </location>
</feature>
<dbReference type="Gene3D" id="2.130.10.10">
    <property type="entry name" value="YVTN repeat-like/Quinoprotein amine dehydrogenase"/>
    <property type="match status" value="4"/>
</dbReference>
<feature type="repeat" description="WD" evidence="3">
    <location>
        <begin position="575"/>
        <end position="616"/>
    </location>
</feature>
<evidence type="ECO:0000313" key="8">
    <source>
        <dbReference type="Proteomes" id="UP000572680"/>
    </source>
</evidence>
<dbReference type="InterPro" id="IPR002182">
    <property type="entry name" value="NB-ARC"/>
</dbReference>
<feature type="repeat" description="WD" evidence="3">
    <location>
        <begin position="827"/>
        <end position="859"/>
    </location>
</feature>
<dbReference type="PROSITE" id="PS00678">
    <property type="entry name" value="WD_REPEATS_1"/>
    <property type="match status" value="4"/>
</dbReference>
<proteinExistence type="predicted"/>
<dbReference type="EMBL" id="JACJIA010000024">
    <property type="protein sequence ID" value="MBA8957446.1"/>
    <property type="molecule type" value="Genomic_DNA"/>
</dbReference>